<dbReference type="AlphaFoldDB" id="A0A8S2U479"/>
<reference evidence="1" key="1">
    <citation type="submission" date="2021-02" db="EMBL/GenBank/DDBJ databases">
        <authorList>
            <person name="Nowell W R."/>
        </authorList>
    </citation>
    <scope>NUCLEOTIDE SEQUENCE</scope>
</reference>
<dbReference type="EMBL" id="CAJOBJ010040074">
    <property type="protein sequence ID" value="CAF4321704.1"/>
    <property type="molecule type" value="Genomic_DNA"/>
</dbReference>
<sequence>VRIQLRPFFALSAAIAPGAQANAIKVPAFADIVVNPADDECKDLDLVILGSPSVRQQSSK</sequence>
<dbReference type="Proteomes" id="UP000681720">
    <property type="component" value="Unassembled WGS sequence"/>
</dbReference>
<comment type="caution">
    <text evidence="1">The sequence shown here is derived from an EMBL/GenBank/DDBJ whole genome shotgun (WGS) entry which is preliminary data.</text>
</comment>
<gene>
    <name evidence="1" type="ORF">GIL414_LOCUS26722</name>
</gene>
<organism evidence="1 2">
    <name type="scientific">Rotaria magnacalcarata</name>
    <dbReference type="NCBI Taxonomy" id="392030"/>
    <lineage>
        <taxon>Eukaryota</taxon>
        <taxon>Metazoa</taxon>
        <taxon>Spiralia</taxon>
        <taxon>Gnathifera</taxon>
        <taxon>Rotifera</taxon>
        <taxon>Eurotatoria</taxon>
        <taxon>Bdelloidea</taxon>
        <taxon>Philodinida</taxon>
        <taxon>Philodinidae</taxon>
        <taxon>Rotaria</taxon>
    </lineage>
</organism>
<protein>
    <submittedName>
        <fullName evidence="1">Uncharacterized protein</fullName>
    </submittedName>
</protein>
<evidence type="ECO:0000313" key="1">
    <source>
        <dbReference type="EMBL" id="CAF4321704.1"/>
    </source>
</evidence>
<evidence type="ECO:0000313" key="2">
    <source>
        <dbReference type="Proteomes" id="UP000681720"/>
    </source>
</evidence>
<feature type="non-terminal residue" evidence="1">
    <location>
        <position position="1"/>
    </location>
</feature>
<accession>A0A8S2U479</accession>
<proteinExistence type="predicted"/>
<name>A0A8S2U479_9BILA</name>